<protein>
    <submittedName>
        <fullName evidence="2">Uncharacterized protein</fullName>
    </submittedName>
</protein>
<accession>A0ABR1SVH6</accession>
<dbReference type="GeneID" id="92099564"/>
<organism evidence="2 3">
    <name type="scientific">Apiospora phragmitis</name>
    <dbReference type="NCBI Taxonomy" id="2905665"/>
    <lineage>
        <taxon>Eukaryota</taxon>
        <taxon>Fungi</taxon>
        <taxon>Dikarya</taxon>
        <taxon>Ascomycota</taxon>
        <taxon>Pezizomycotina</taxon>
        <taxon>Sordariomycetes</taxon>
        <taxon>Xylariomycetidae</taxon>
        <taxon>Amphisphaeriales</taxon>
        <taxon>Apiosporaceae</taxon>
        <taxon>Apiospora</taxon>
    </lineage>
</organism>
<dbReference type="RefSeq" id="XP_066708177.1">
    <property type="nucleotide sequence ID" value="XM_066866501.1"/>
</dbReference>
<reference evidence="2 3" key="1">
    <citation type="submission" date="2023-01" db="EMBL/GenBank/DDBJ databases">
        <title>Analysis of 21 Apiospora genomes using comparative genomics revels a genus with tremendous synthesis potential of carbohydrate active enzymes and secondary metabolites.</title>
        <authorList>
            <person name="Sorensen T."/>
        </authorList>
    </citation>
    <scope>NUCLEOTIDE SEQUENCE [LARGE SCALE GENOMIC DNA]</scope>
    <source>
        <strain evidence="2 3">CBS 135458</strain>
    </source>
</reference>
<evidence type="ECO:0000313" key="2">
    <source>
        <dbReference type="EMBL" id="KAK8038325.1"/>
    </source>
</evidence>
<keyword evidence="1" id="KW-0472">Membrane</keyword>
<dbReference type="EMBL" id="JAQQWL010000016">
    <property type="protein sequence ID" value="KAK8038325.1"/>
    <property type="molecule type" value="Genomic_DNA"/>
</dbReference>
<comment type="caution">
    <text evidence="2">The sequence shown here is derived from an EMBL/GenBank/DDBJ whole genome shotgun (WGS) entry which is preliminary data.</text>
</comment>
<gene>
    <name evidence="2" type="ORF">PG994_015092</name>
</gene>
<feature type="transmembrane region" description="Helical" evidence="1">
    <location>
        <begin position="34"/>
        <end position="52"/>
    </location>
</feature>
<proteinExistence type="predicted"/>
<name>A0ABR1SVH6_9PEZI</name>
<dbReference type="Proteomes" id="UP001480595">
    <property type="component" value="Unassembled WGS sequence"/>
</dbReference>
<keyword evidence="1" id="KW-1133">Transmembrane helix</keyword>
<evidence type="ECO:0000313" key="3">
    <source>
        <dbReference type="Proteomes" id="UP001480595"/>
    </source>
</evidence>
<sequence length="103" mass="11723">MHPDMRSHQNPWHVYRAAMRGMPYRGFYGGGSPLLRLAVFGAGSYFIAKYVVRWEVSKKGKILTLSISDEFKREALRQQQEQPVRCSDCSNKIEAATDSTSKP</sequence>
<evidence type="ECO:0000256" key="1">
    <source>
        <dbReference type="SAM" id="Phobius"/>
    </source>
</evidence>
<keyword evidence="1" id="KW-0812">Transmembrane</keyword>
<keyword evidence="3" id="KW-1185">Reference proteome</keyword>